<dbReference type="Pfam" id="PF01433">
    <property type="entry name" value="Peptidase_M1"/>
    <property type="match status" value="3"/>
</dbReference>
<keyword evidence="7 19" id="KW-0812">Transmembrane</keyword>
<keyword evidence="11 19" id="KW-1133">Transmembrane helix</keyword>
<organism evidence="23 24">
    <name type="scientific">Rotaria socialis</name>
    <dbReference type="NCBI Taxonomy" id="392032"/>
    <lineage>
        <taxon>Eukaryota</taxon>
        <taxon>Metazoa</taxon>
        <taxon>Spiralia</taxon>
        <taxon>Gnathifera</taxon>
        <taxon>Rotifera</taxon>
        <taxon>Eurotatoria</taxon>
        <taxon>Bdelloidea</taxon>
        <taxon>Philodinida</taxon>
        <taxon>Philodinidae</taxon>
        <taxon>Rotaria</taxon>
    </lineage>
</organism>
<dbReference type="SUPFAM" id="SSF55486">
    <property type="entry name" value="Metalloproteases ('zincins'), catalytic domain"/>
    <property type="match status" value="3"/>
</dbReference>
<keyword evidence="12" id="KW-0482">Metalloprotease</keyword>
<dbReference type="PANTHER" id="PTHR11533">
    <property type="entry name" value="PROTEASE M1 ZINC METALLOPROTEASE"/>
    <property type="match status" value="1"/>
</dbReference>
<keyword evidence="14" id="KW-1015">Disulfide bond</keyword>
<comment type="caution">
    <text evidence="23">The sequence shown here is derived from an EMBL/GenBank/DDBJ whole genome shotgun (WGS) entry which is preliminary data.</text>
</comment>
<feature type="domain" description="ERAP1-like C-terminal" evidence="21">
    <location>
        <begin position="1544"/>
        <end position="1870"/>
    </location>
</feature>
<evidence type="ECO:0000259" key="21">
    <source>
        <dbReference type="Pfam" id="PF11838"/>
    </source>
</evidence>
<comment type="cofactor">
    <cofactor evidence="17">
        <name>Zn(2+)</name>
        <dbReference type="ChEBI" id="CHEBI:29105"/>
    </cofactor>
    <text evidence="17">Binds 1 zinc ion per subunit.</text>
</comment>
<evidence type="ECO:0000259" key="20">
    <source>
        <dbReference type="Pfam" id="PF01433"/>
    </source>
</evidence>
<keyword evidence="10 17" id="KW-0862">Zinc</keyword>
<keyword evidence="4" id="KW-0031">Aminopeptidase</keyword>
<dbReference type="FunFam" id="1.25.50.20:FF:000001">
    <property type="entry name" value="Aminopeptidase"/>
    <property type="match status" value="3"/>
</dbReference>
<evidence type="ECO:0000256" key="16">
    <source>
        <dbReference type="PIRSR" id="PIRSR634016-1"/>
    </source>
</evidence>
<dbReference type="GO" id="GO:0043171">
    <property type="term" value="P:peptide catabolic process"/>
    <property type="evidence" value="ECO:0007669"/>
    <property type="project" value="TreeGrafter"/>
</dbReference>
<dbReference type="GO" id="GO:0042277">
    <property type="term" value="F:peptide binding"/>
    <property type="evidence" value="ECO:0007669"/>
    <property type="project" value="TreeGrafter"/>
</dbReference>
<feature type="domain" description="Aminopeptidase N-like N-terminal" evidence="22">
    <location>
        <begin position="137"/>
        <end position="308"/>
    </location>
</feature>
<feature type="transmembrane region" description="Helical" evidence="19">
    <location>
        <begin position="130"/>
        <end position="146"/>
    </location>
</feature>
<dbReference type="FunFam" id="1.10.390.10:FF:000016">
    <property type="entry name" value="Glutamyl aminopeptidase"/>
    <property type="match status" value="2"/>
</dbReference>
<dbReference type="InterPro" id="IPR001930">
    <property type="entry name" value="Peptidase_M1"/>
</dbReference>
<dbReference type="PANTHER" id="PTHR11533:SF294">
    <property type="entry name" value="THYROTROPIN-RELEASING HORMONE-DEGRADING ECTOENZYME"/>
    <property type="match status" value="1"/>
</dbReference>
<comment type="similarity">
    <text evidence="3">Belongs to the peptidase M1 family.</text>
</comment>
<feature type="active site" description="Proton acceptor" evidence="16">
    <location>
        <position position="1310"/>
    </location>
</feature>
<dbReference type="Pfam" id="PF17900">
    <property type="entry name" value="Peptidase_M1_N"/>
    <property type="match status" value="3"/>
</dbReference>
<dbReference type="GO" id="GO:0005737">
    <property type="term" value="C:cytoplasm"/>
    <property type="evidence" value="ECO:0007669"/>
    <property type="project" value="TreeGrafter"/>
</dbReference>
<dbReference type="SUPFAM" id="SSF63737">
    <property type="entry name" value="Leukotriene A4 hydrolase N-terminal domain"/>
    <property type="match status" value="3"/>
</dbReference>
<feature type="domain" description="ERAP1-like C-terminal" evidence="21">
    <location>
        <begin position="652"/>
        <end position="974"/>
    </location>
</feature>
<evidence type="ECO:0000313" key="23">
    <source>
        <dbReference type="EMBL" id="CAF4702924.1"/>
    </source>
</evidence>
<feature type="binding site" evidence="17">
    <location>
        <position position="1309"/>
    </location>
    <ligand>
        <name>Zn(2+)</name>
        <dbReference type="ChEBI" id="CHEBI:29105"/>
        <note>catalytic</note>
    </ligand>
</feature>
<evidence type="ECO:0000256" key="13">
    <source>
        <dbReference type="ARBA" id="ARBA00023136"/>
    </source>
</evidence>
<dbReference type="InterPro" id="IPR027268">
    <property type="entry name" value="Peptidase_M4/M1_CTD_sf"/>
</dbReference>
<keyword evidence="6" id="KW-0645">Protease</keyword>
<dbReference type="InterPro" id="IPR045357">
    <property type="entry name" value="Aminopeptidase_N-like_N"/>
</dbReference>
<gene>
    <name evidence="23" type="ORF">TOA249_LOCUS17168</name>
</gene>
<evidence type="ECO:0000256" key="5">
    <source>
        <dbReference type="ARBA" id="ARBA00022475"/>
    </source>
</evidence>
<feature type="domain" description="Aminopeptidase N-like N-terminal" evidence="22">
    <location>
        <begin position="1009"/>
        <end position="1199"/>
    </location>
</feature>
<dbReference type="InterPro" id="IPR014782">
    <property type="entry name" value="Peptidase_M1_dom"/>
</dbReference>
<dbReference type="Pfam" id="PF11838">
    <property type="entry name" value="ERAP1_C"/>
    <property type="match status" value="3"/>
</dbReference>
<evidence type="ECO:0000256" key="9">
    <source>
        <dbReference type="ARBA" id="ARBA00022801"/>
    </source>
</evidence>
<evidence type="ECO:0000259" key="22">
    <source>
        <dbReference type="Pfam" id="PF17900"/>
    </source>
</evidence>
<dbReference type="InterPro" id="IPR024571">
    <property type="entry name" value="ERAP1-like_C_dom"/>
</dbReference>
<dbReference type="Proteomes" id="UP000663838">
    <property type="component" value="Unassembled WGS sequence"/>
</dbReference>
<evidence type="ECO:0000256" key="12">
    <source>
        <dbReference type="ARBA" id="ARBA00023049"/>
    </source>
</evidence>
<dbReference type="PRINTS" id="PR00756">
    <property type="entry name" value="ALADIPTASE"/>
</dbReference>
<feature type="binding site" evidence="17">
    <location>
        <position position="1313"/>
    </location>
    <ligand>
        <name>Zn(2+)</name>
        <dbReference type="ChEBI" id="CHEBI:29105"/>
        <note>catalytic</note>
    </ligand>
</feature>
<dbReference type="Gene3D" id="1.10.390.10">
    <property type="entry name" value="Neutral Protease Domain 2"/>
    <property type="match status" value="3"/>
</dbReference>
<dbReference type="InterPro" id="IPR042097">
    <property type="entry name" value="Aminopeptidase_N-like_N_sf"/>
</dbReference>
<keyword evidence="13 19" id="KW-0472">Membrane</keyword>
<feature type="domain" description="ERAP1-like C-terminal" evidence="21">
    <location>
        <begin position="2450"/>
        <end position="2777"/>
    </location>
</feature>
<evidence type="ECO:0000256" key="2">
    <source>
        <dbReference type="ARBA" id="ARBA00004236"/>
    </source>
</evidence>
<evidence type="ECO:0000256" key="3">
    <source>
        <dbReference type="ARBA" id="ARBA00010136"/>
    </source>
</evidence>
<feature type="domain" description="Aminopeptidase N-like N-terminal" evidence="22">
    <location>
        <begin position="1902"/>
        <end position="2104"/>
    </location>
</feature>
<evidence type="ECO:0000256" key="15">
    <source>
        <dbReference type="ARBA" id="ARBA00023180"/>
    </source>
</evidence>
<keyword evidence="5" id="KW-1003">Cell membrane</keyword>
<protein>
    <submittedName>
        <fullName evidence="23">Uncharacterized protein</fullName>
    </submittedName>
</protein>
<feature type="domain" description="Peptidase M1 membrane alanine aminopeptidase" evidence="20">
    <location>
        <begin position="1237"/>
        <end position="1463"/>
    </location>
</feature>
<name>A0A821IS02_9BILA</name>
<evidence type="ECO:0000256" key="1">
    <source>
        <dbReference type="ARBA" id="ARBA00004167"/>
    </source>
</evidence>
<dbReference type="FunFam" id="1.10.390.10:FF:000001">
    <property type="entry name" value="Aminopeptidase"/>
    <property type="match status" value="1"/>
</dbReference>
<dbReference type="GO" id="GO:0070006">
    <property type="term" value="F:metalloaminopeptidase activity"/>
    <property type="evidence" value="ECO:0007669"/>
    <property type="project" value="TreeGrafter"/>
</dbReference>
<feature type="domain" description="Peptidase M1 membrane alanine aminopeptidase" evidence="20">
    <location>
        <begin position="348"/>
        <end position="567"/>
    </location>
</feature>
<feature type="transmembrane region" description="Helical" evidence="19">
    <location>
        <begin position="25"/>
        <end position="49"/>
    </location>
</feature>
<dbReference type="FunFam" id="2.60.40.1910:FF:000006">
    <property type="entry name" value="Aminopeptidase"/>
    <property type="match status" value="2"/>
</dbReference>
<dbReference type="GO" id="GO:0008270">
    <property type="term" value="F:zinc ion binding"/>
    <property type="evidence" value="ECO:0007669"/>
    <property type="project" value="InterPro"/>
</dbReference>
<dbReference type="Gene3D" id="2.60.40.1730">
    <property type="entry name" value="tricorn interacting facor f3 domain"/>
    <property type="match status" value="3"/>
</dbReference>
<dbReference type="InterPro" id="IPR050344">
    <property type="entry name" value="Peptidase_M1_aminopeptidases"/>
</dbReference>
<feature type="domain" description="Peptidase M1 membrane alanine aminopeptidase" evidence="20">
    <location>
        <begin position="2141"/>
        <end position="2364"/>
    </location>
</feature>
<accession>A0A821IS02</accession>
<dbReference type="GO" id="GO:0006508">
    <property type="term" value="P:proteolysis"/>
    <property type="evidence" value="ECO:0007669"/>
    <property type="project" value="UniProtKB-KW"/>
</dbReference>
<proteinExistence type="inferred from homology"/>
<comment type="subcellular location">
    <subcellularLocation>
        <location evidence="2">Cell membrane</location>
    </subcellularLocation>
    <subcellularLocation>
        <location evidence="1">Membrane</location>
        <topology evidence="1">Single-pass membrane protein</topology>
    </subcellularLocation>
</comment>
<sequence>MEIFDIDHPNKKPAWKTTYHVAKKIFWPVVFVLTIVFIVLLVLTIYFGVNQKSKNGVNNEASTTLITTTSQLQTITSHEVTTTIAPLPPVERIPNNLQQLFYQLTIAPDLVNERFTGEGNFTRDSKEQSLFIMFHFIVGDLLYTFICVEATNQMILHMKDLFIENSTVCIVNSSSSSMPTFLSWSYDDYNEFMILNFSSIFIAGTTYTIRIVYEGDITHDLHGLYISDYVDVNEKNRIFMTSQMEPIYARSVIPCIDEPSRKAIFKISVLHDSSYAVWSNGEIERIETFGDGRTLSHFTPTLKMSTFLLALIMAPISDFACRPDRLIGSKNTKSRVCGRVDILPQLAYADEVAYKALEFFNTYFDIDYPLPKIEHFAVPDFGAGAMENYGLLIYRELSLFFDEKTVSASRKQYITTVVSHEIAHQWFGNLVSPAWWGELWLKEGFANYMETLASDFVEPSWMQEEQFVVEKIFRFMVADSLPTSRPISIQSTNPADIFQLFDLITYDKGATLIRMMSMFLGADTFQRGVRTYLKALSFSSATQNDLWAYLSEAANNTIDVERIMDGWTRQAGYPIVEVNRVYNASNRQSVGGRMTISQRPFSFFSTTTKSDKWWIPFKYFDQTSTQLPNGNEIVWLNDTSATILIATSDSDWVLTNAGYLSIYRTKYDPQNFRLIVAQLQTDHTRIPVITRGALIDDTFALSRTGLINATDAYQLIQYMKSETEYVPWTAALSAMSQQTELLANHDILLDVERYFLELVLPIYNTIGWIPIDQSTEWLRTLLQPSIVSAACRYGHQGCIEAARSVYRRWNLNPTLNQIPADVRSIVYCTVVREGSQSEFNFLWARLQRELIASETFNLLKGLSCTQDPSLILWFLEQHLKNGSAIRDQDLSMSIENVARSPRGNQIAWNWIRDNWSQLFDKWGKSESTLGDIIEAVSSRFVSVRQRDEFKTFADSIIDKGNAYRQFQLSIDSINAAIEWNKANLASIIAFFRSNNESSIVSYRLSTDVVPIHYDLYVKPYMNITNENLRFSMFDGRVRIHLNVTRTTDRIILHKRFIIIREPIEITGGASVIKTTFNQDQDYFTIILDQSLQVNEQPILTLNYVGELRNDTDGFYVSSYVQSSDNVRRYLVASQMAPISARRALPCFDEPALKATFAVTVEHEQQYRAWSNMPVQNRTNQSNGWVLTQFQTSVSMSSYLLALVIADFECLTRNDTGRFGNITTSVCAQAEKKDDLIYALEVAAQNIREFEEQYDVNYPLPKCDHIAVPDFDAGAMENFGCIMYRETLLLYNNRTSSSLNKQSVALVIVHELAHQWFGNLVSPLWWDDLWLNEGFAKWMEFVGTNKIHPEWNLFQQFIAQRWLTVMQDDAVSFSHPVNMQITRNEQLASIFDAITYSKGSSLLRMMRNFMPNDTFNKGITRYLSRHLYSTAMQNDLWRALGEQMFADNLELPSNTSLDMIMSTWTNQMGYPYVQVTRDYATGGVIVAQHQFLFDSEAQPPKSPHQYLWYIPLQFKSLSTLSASTIWFNRPHMNVTTGTSVQSNEWLLANPDLLGFFRTNYDAHNWKMIIEQLKNDHEKLTVIERAGLIDDVFNLARANIVQTSLVFDLLNYANAERAYIVWERILAGLSYVEQMIASSSSDLMLYEQFQSYMIDLILPIYFHLGWQEKSSTVSDEWLVALHRDLIVSAACRYNLDDCVHRAQILFEQWFNHPSNNPIEPNDRPVVYCTNVRIGGRAEFQFLLHQYQISNDPQEKARIQSALACTRDTESIRYLLEIHVNLQLNIIRRQDALSGIRTICQKLFVEIECWAFVRSRWIQLFQDFGKSMSFINVIKDVTARFNTEHQLDEFERFVEQTTDNSAVEFQAIIERIRANIQWIEKAKPNLEEWFMNRTIEIRLPLDWIPSNYALDFDVRLSAIYPNNAEPDTLFMGRTHIIVRCNRSTNVFRIHMKQLKMSSITLRRLDASNNLIIGWAWMPVSETLICQLRERCVTNKEYVFESEHTAELNRDMVGFYLSRYNVTNTTTGEIITHNIAGTHMQPTLARNVFPCFDEPAFKAKFNISITHDPSFTVVRSNGGMLNGSQPIQQPNGRLLSSFEETPPMSTYLIAFVVTDFECVSSVTSTNIEVNVCGRPEAIRKGEGNFALQVSTEIIPYYEQSYNISYPLTKCDHFALPDFAIGGMENWGLITYRETALLYNNVTGNLADKRRVGEVVAHELAHQWFGDIVTPQWWNDIWLNEGFASWVEVLGLSHSNPEFHSFDVFVSVVVHRALEMDSLYSSHPISVEVTHPDEINSIFDAISYDKGASVLRMIYTVLNESTFFRGISNYLNHFQYSNAVQDQLWTFLTDAASSSVLEGHTVKTIMDTWTLQEGYPLLTVTRSNIDNSISLSQKRYLLDPRTSNQTSIYVNPFTFFPFQWYIPFNYMTSMGSSSFNWLAPNQTRVLSNVSLATDWIVFNVDEFGFYRVNYDEFNWQLLINGLKTDRTSFSSVTRAQLIDDSFNLARSGDLNVTVALQLSTYLANETEYVPYSAFSNNIQYPLAMFSQQDGNNMYQNMQKFIQILEEARYDSFGWSVGMDPQPLDYLTTQLRALIIRDLCANEYAMCINDAAEKYRQWRTDPDAYPIAPDSRTVAYCQGIRSGTTDDYEHMRELYKRTNDQVEKNRFGYSLTCTKNAILLEQLLNTTLANEYIRLQDASRFINNIRLQPGGQKLTWRFISQQWSELVAKFGSVSFTLSDIVENVLEYVNTQQELDTILQFMANTVDLSIAERAFLSSIEKIRANIRWMDTVGQDIGVWLDGHLETVLKNKPYSEFAYEPPVNKK</sequence>
<keyword evidence="9" id="KW-0378">Hydrolase</keyword>
<feature type="binding site" evidence="17">
    <location>
        <position position="1332"/>
    </location>
    <ligand>
        <name>Zn(2+)</name>
        <dbReference type="ChEBI" id="CHEBI:29105"/>
        <note>catalytic</note>
    </ligand>
</feature>
<dbReference type="CDD" id="cd09601">
    <property type="entry name" value="M1_APN-Q_like"/>
    <property type="match status" value="3"/>
</dbReference>
<dbReference type="Gene3D" id="2.60.40.1910">
    <property type="match status" value="3"/>
</dbReference>
<dbReference type="Gene3D" id="1.25.50.20">
    <property type="match status" value="3"/>
</dbReference>
<reference evidence="23" key="1">
    <citation type="submission" date="2021-02" db="EMBL/GenBank/DDBJ databases">
        <authorList>
            <person name="Nowell W R."/>
        </authorList>
    </citation>
    <scope>NUCLEOTIDE SEQUENCE</scope>
</reference>
<feature type="site" description="Transition state stabilizer" evidence="18">
    <location>
        <position position="1395"/>
    </location>
</feature>
<dbReference type="InterPro" id="IPR034016">
    <property type="entry name" value="M1_APN-typ"/>
</dbReference>
<evidence type="ECO:0000256" key="6">
    <source>
        <dbReference type="ARBA" id="ARBA00022670"/>
    </source>
</evidence>
<dbReference type="FunFam" id="2.60.40.1730:FF:000013">
    <property type="entry name" value="Aminopeptidase"/>
    <property type="match status" value="1"/>
</dbReference>
<evidence type="ECO:0000313" key="24">
    <source>
        <dbReference type="Proteomes" id="UP000663838"/>
    </source>
</evidence>
<evidence type="ECO:0000256" key="7">
    <source>
        <dbReference type="ARBA" id="ARBA00022692"/>
    </source>
</evidence>
<evidence type="ECO:0000256" key="17">
    <source>
        <dbReference type="PIRSR" id="PIRSR634016-3"/>
    </source>
</evidence>
<dbReference type="EMBL" id="CAJOBS010001212">
    <property type="protein sequence ID" value="CAF4702924.1"/>
    <property type="molecule type" value="Genomic_DNA"/>
</dbReference>
<evidence type="ECO:0000256" key="10">
    <source>
        <dbReference type="ARBA" id="ARBA00022833"/>
    </source>
</evidence>
<dbReference type="GO" id="GO:0005615">
    <property type="term" value="C:extracellular space"/>
    <property type="evidence" value="ECO:0007669"/>
    <property type="project" value="TreeGrafter"/>
</dbReference>
<evidence type="ECO:0000256" key="11">
    <source>
        <dbReference type="ARBA" id="ARBA00022989"/>
    </source>
</evidence>
<evidence type="ECO:0000256" key="19">
    <source>
        <dbReference type="SAM" id="Phobius"/>
    </source>
</evidence>
<evidence type="ECO:0000256" key="14">
    <source>
        <dbReference type="ARBA" id="ARBA00023157"/>
    </source>
</evidence>
<keyword evidence="8 17" id="KW-0479">Metal-binding</keyword>
<keyword evidence="15" id="KW-0325">Glycoprotein</keyword>
<dbReference type="GO" id="GO:0005886">
    <property type="term" value="C:plasma membrane"/>
    <property type="evidence" value="ECO:0007669"/>
    <property type="project" value="UniProtKB-SubCell"/>
</dbReference>
<evidence type="ECO:0000256" key="18">
    <source>
        <dbReference type="PIRSR" id="PIRSR634016-4"/>
    </source>
</evidence>
<evidence type="ECO:0000256" key="8">
    <source>
        <dbReference type="ARBA" id="ARBA00022723"/>
    </source>
</evidence>
<evidence type="ECO:0000256" key="4">
    <source>
        <dbReference type="ARBA" id="ARBA00022438"/>
    </source>
</evidence>